<keyword evidence="2" id="KW-1185">Reference proteome</keyword>
<reference evidence="1 2" key="1">
    <citation type="submission" date="2016-10" db="EMBL/GenBank/DDBJ databases">
        <authorList>
            <person name="de Groot N.N."/>
        </authorList>
    </citation>
    <scope>NUCLEOTIDE SEQUENCE [LARGE SCALE GENOMIC DNA]</scope>
    <source>
        <strain evidence="2">P4B,CCM 7963,CECT 7998,DSM 25260,IBRC-M 10614,KCTC 13821</strain>
    </source>
</reference>
<name>A0A1G8JLT7_9BACI</name>
<protein>
    <submittedName>
        <fullName evidence="1">Uncharacterized protein</fullName>
    </submittedName>
</protein>
<evidence type="ECO:0000313" key="1">
    <source>
        <dbReference type="EMBL" id="SDI32003.1"/>
    </source>
</evidence>
<dbReference type="Proteomes" id="UP000199017">
    <property type="component" value="Unassembled WGS sequence"/>
</dbReference>
<proteinExistence type="predicted"/>
<organism evidence="1 2">
    <name type="scientific">Alteribacillus bidgolensis</name>
    <dbReference type="NCBI Taxonomy" id="930129"/>
    <lineage>
        <taxon>Bacteria</taxon>
        <taxon>Bacillati</taxon>
        <taxon>Bacillota</taxon>
        <taxon>Bacilli</taxon>
        <taxon>Bacillales</taxon>
        <taxon>Bacillaceae</taxon>
        <taxon>Alteribacillus</taxon>
    </lineage>
</organism>
<accession>A0A1G8JLT7</accession>
<sequence>MERRVICIKIYPAMKAAITNDVLIFSVDGHVEKTFVEGLS</sequence>
<dbReference type="STRING" id="930129.SAMN05216352_106243"/>
<dbReference type="AlphaFoldDB" id="A0A1G8JLT7"/>
<evidence type="ECO:0000313" key="2">
    <source>
        <dbReference type="Proteomes" id="UP000199017"/>
    </source>
</evidence>
<gene>
    <name evidence="1" type="ORF">SAMN05216352_106243</name>
</gene>
<dbReference type="EMBL" id="FNDU01000006">
    <property type="protein sequence ID" value="SDI32003.1"/>
    <property type="molecule type" value="Genomic_DNA"/>
</dbReference>